<dbReference type="SMART" id="SM00530">
    <property type="entry name" value="HTH_XRE"/>
    <property type="match status" value="1"/>
</dbReference>
<comment type="caution">
    <text evidence="2">The sequence shown here is derived from an EMBL/GenBank/DDBJ whole genome shotgun (WGS) entry which is preliminary data.</text>
</comment>
<evidence type="ECO:0000259" key="1">
    <source>
        <dbReference type="PROSITE" id="PS50943"/>
    </source>
</evidence>
<dbReference type="CDD" id="cd00093">
    <property type="entry name" value="HTH_XRE"/>
    <property type="match status" value="1"/>
</dbReference>
<dbReference type="InterPro" id="IPR010982">
    <property type="entry name" value="Lambda_DNA-bd_dom_sf"/>
</dbReference>
<dbReference type="Proteomes" id="UP001261125">
    <property type="component" value="Unassembled WGS sequence"/>
</dbReference>
<sequence>MSDTRSVQSSLGQTLRLLRDLAQRSLKSVADAADISTAYLQKLERDDVAAPSPHILRRLADTLGAEYLDLMRAANYVVPEKSERTDSVLANALKSTDMTDDEAQALAAYLKVYRSQKGR</sequence>
<dbReference type="SUPFAM" id="SSF47413">
    <property type="entry name" value="lambda repressor-like DNA-binding domains"/>
    <property type="match status" value="1"/>
</dbReference>
<organism evidence="2 3">
    <name type="scientific">Microbacterium phycohabitans</name>
    <dbReference type="NCBI Taxonomy" id="3075993"/>
    <lineage>
        <taxon>Bacteria</taxon>
        <taxon>Bacillati</taxon>
        <taxon>Actinomycetota</taxon>
        <taxon>Actinomycetes</taxon>
        <taxon>Micrococcales</taxon>
        <taxon>Microbacteriaceae</taxon>
        <taxon>Microbacterium</taxon>
    </lineage>
</organism>
<dbReference type="InterPro" id="IPR001387">
    <property type="entry name" value="Cro/C1-type_HTH"/>
</dbReference>
<gene>
    <name evidence="2" type="ORF">RWH44_13760</name>
</gene>
<dbReference type="EMBL" id="JAWDIT010000005">
    <property type="protein sequence ID" value="MDU0346764.1"/>
    <property type="molecule type" value="Genomic_DNA"/>
</dbReference>
<name>A0ABU3SPJ4_9MICO</name>
<protein>
    <submittedName>
        <fullName evidence="2">Helix-turn-helix transcriptional regulator</fullName>
    </submittedName>
</protein>
<reference evidence="2 3" key="1">
    <citation type="submission" date="2023-09" db="EMBL/GenBank/DDBJ databases">
        <title>Microbacterium fusihabitans sp. nov., Microbacterium phycihabitans sp. nov., and Microbacterium cervinum sp. nov., isolated from dried seaweeds of beach.</title>
        <authorList>
            <person name="Lee S.D."/>
        </authorList>
    </citation>
    <scope>NUCLEOTIDE SEQUENCE [LARGE SCALE GENOMIC DNA]</scope>
    <source>
        <strain evidence="2 3">KSW2-29</strain>
    </source>
</reference>
<keyword evidence="3" id="KW-1185">Reference proteome</keyword>
<dbReference type="Gene3D" id="1.10.260.40">
    <property type="entry name" value="lambda repressor-like DNA-binding domains"/>
    <property type="match status" value="1"/>
</dbReference>
<proteinExistence type="predicted"/>
<dbReference type="Pfam" id="PF13560">
    <property type="entry name" value="HTH_31"/>
    <property type="match status" value="1"/>
</dbReference>
<dbReference type="RefSeq" id="WP_316005017.1">
    <property type="nucleotide sequence ID" value="NZ_JAWDIT010000005.1"/>
</dbReference>
<accession>A0ABU3SPJ4</accession>
<dbReference type="PROSITE" id="PS50943">
    <property type="entry name" value="HTH_CROC1"/>
    <property type="match status" value="1"/>
</dbReference>
<feature type="domain" description="HTH cro/C1-type" evidence="1">
    <location>
        <begin position="15"/>
        <end position="70"/>
    </location>
</feature>
<evidence type="ECO:0000313" key="2">
    <source>
        <dbReference type="EMBL" id="MDU0346764.1"/>
    </source>
</evidence>
<evidence type="ECO:0000313" key="3">
    <source>
        <dbReference type="Proteomes" id="UP001261125"/>
    </source>
</evidence>